<feature type="repeat" description="PPR" evidence="2">
    <location>
        <begin position="127"/>
        <end position="161"/>
    </location>
</feature>
<dbReference type="Pfam" id="PF13041">
    <property type="entry name" value="PPR_2"/>
    <property type="match status" value="3"/>
</dbReference>
<dbReference type="Pfam" id="PF14432">
    <property type="entry name" value="DYW_deaminase"/>
    <property type="match status" value="1"/>
</dbReference>
<dbReference type="Gene3D" id="1.25.40.10">
    <property type="entry name" value="Tetratricopeptide repeat domain"/>
    <property type="match status" value="4"/>
</dbReference>
<dbReference type="PANTHER" id="PTHR47926">
    <property type="entry name" value="PENTATRICOPEPTIDE REPEAT-CONTAINING PROTEIN"/>
    <property type="match status" value="1"/>
</dbReference>
<dbReference type="InterPro" id="IPR046960">
    <property type="entry name" value="PPR_At4g14850-like_plant"/>
</dbReference>
<reference evidence="5" key="1">
    <citation type="submission" date="2017-07" db="EMBL/GenBank/DDBJ databases">
        <title>Taro Niue Genome Assembly and Annotation.</title>
        <authorList>
            <person name="Atibalentja N."/>
            <person name="Keating K."/>
            <person name="Fields C.J."/>
        </authorList>
    </citation>
    <scope>NUCLEOTIDE SEQUENCE</scope>
    <source>
        <strain evidence="5">Niue_2</strain>
        <tissue evidence="5">Leaf</tissue>
    </source>
</reference>
<accession>A0A843URN5</accession>
<comment type="caution">
    <text evidence="5">The sequence shown here is derived from an EMBL/GenBank/DDBJ whole genome shotgun (WGS) entry which is preliminary data.</text>
</comment>
<evidence type="ECO:0000256" key="1">
    <source>
        <dbReference type="ARBA" id="ARBA00022737"/>
    </source>
</evidence>
<dbReference type="OrthoDB" id="185373at2759"/>
<feature type="repeat" description="PPR" evidence="2">
    <location>
        <begin position="432"/>
        <end position="466"/>
    </location>
</feature>
<dbReference type="InterPro" id="IPR002885">
    <property type="entry name" value="PPR_rpt"/>
</dbReference>
<keyword evidence="6" id="KW-1185">Reference proteome</keyword>
<gene>
    <name evidence="5" type="ORF">Taro_018677</name>
</gene>
<feature type="region of interest" description="Disordered" evidence="3">
    <location>
        <begin position="31"/>
        <end position="55"/>
    </location>
</feature>
<dbReference type="Proteomes" id="UP000652761">
    <property type="component" value="Unassembled WGS sequence"/>
</dbReference>
<dbReference type="GO" id="GO:0009451">
    <property type="term" value="P:RNA modification"/>
    <property type="evidence" value="ECO:0007669"/>
    <property type="project" value="InterPro"/>
</dbReference>
<dbReference type="PROSITE" id="PS51375">
    <property type="entry name" value="PPR"/>
    <property type="match status" value="4"/>
</dbReference>
<evidence type="ECO:0000259" key="4">
    <source>
        <dbReference type="Pfam" id="PF14432"/>
    </source>
</evidence>
<evidence type="ECO:0000313" key="5">
    <source>
        <dbReference type="EMBL" id="MQL86148.1"/>
    </source>
</evidence>
<proteinExistence type="predicted"/>
<sequence>MRSLRPAHRPLFSSPSSTLLFSAAALPPSVPVSREESEDSQDTPLTTTSFTTHGGGGRVARCLDFPLFDRLLKTHHSLRPLQQVHALLATGGLLRHPHLGSQLILAYANLGFLHCSRVVFEEFNGSNSLLWNTMARVYTKNGCSGEAVELYSCMRRGGIPANNYTYPFVLKACAFSPMVSVGKSVHCDVIKTGFESDVFVEAALVDMYSKCGEIPHGRKLFDGMLERDLVSWTAMITAYEQSEKPKESLLLFHQMQEEGFVADRVTSITVASAVAQLGDTRTARSLHGFIIRNSFLADVAVGNAVISMFAKCGDVKLARLVFDAMDERDGISWNSMLSGYAQNGHASEALALFDQMLFSGPEPNPVTLLVVVSACAHLGSLHLARQLHSFVISSNMEVNMMLWNAIMDMYAKCGDLDTAVGLFSVGLDGRRDVNSWNVMISGFGMHGRGREALKLFQDMQEEGVLPNHITFTSLLSACSHAGLIQEGKEAFNDMGSKFMIAPMAKHYVCVVDMLGRAGRLEEARDLIAQMPIGPNDAVWGALLGACRIHGNRELGEFAAKRLFHLEPGHSGYYVLMSNVYAASTKWDEVGKLRDTMKSRGLRKPAAFSVIEIGREVHGFHTADLCHPDHAEIYRKIESLVEEMKVAGYEPDVACVLHDVEEEDKAQILNLHSEKLAVAYGIMKVEAGRPIQVTKNLRICNDCHCAFKFLSQICGRRIVVRDANRFHHFSEGACSCRDYW</sequence>
<dbReference type="GO" id="GO:0008270">
    <property type="term" value="F:zinc ion binding"/>
    <property type="evidence" value="ECO:0007669"/>
    <property type="project" value="InterPro"/>
</dbReference>
<feature type="repeat" description="PPR" evidence="2">
    <location>
        <begin position="329"/>
        <end position="363"/>
    </location>
</feature>
<dbReference type="EMBL" id="NMUH01000877">
    <property type="protein sequence ID" value="MQL86148.1"/>
    <property type="molecule type" value="Genomic_DNA"/>
</dbReference>
<evidence type="ECO:0000256" key="3">
    <source>
        <dbReference type="SAM" id="MobiDB-lite"/>
    </source>
</evidence>
<dbReference type="InterPro" id="IPR011990">
    <property type="entry name" value="TPR-like_helical_dom_sf"/>
</dbReference>
<dbReference type="InterPro" id="IPR032867">
    <property type="entry name" value="DYW_dom"/>
</dbReference>
<dbReference type="Pfam" id="PF01535">
    <property type="entry name" value="PPR"/>
    <property type="match status" value="5"/>
</dbReference>
<dbReference type="PANTHER" id="PTHR47926:SF500">
    <property type="entry name" value="REPEAT-CONTAINING PROTEIN, PUTATIVE-RELATED"/>
    <property type="match status" value="1"/>
</dbReference>
<dbReference type="GO" id="GO:0003723">
    <property type="term" value="F:RNA binding"/>
    <property type="evidence" value="ECO:0007669"/>
    <property type="project" value="InterPro"/>
</dbReference>
<evidence type="ECO:0000256" key="2">
    <source>
        <dbReference type="PROSITE-ProRule" id="PRU00708"/>
    </source>
</evidence>
<evidence type="ECO:0000313" key="6">
    <source>
        <dbReference type="Proteomes" id="UP000652761"/>
    </source>
</evidence>
<dbReference type="FunFam" id="1.25.40.10:FF:000344">
    <property type="entry name" value="Pentatricopeptide repeat-containing protein"/>
    <property type="match status" value="1"/>
</dbReference>
<dbReference type="AlphaFoldDB" id="A0A843URN5"/>
<dbReference type="InterPro" id="IPR046848">
    <property type="entry name" value="E_motif"/>
</dbReference>
<feature type="compositionally biased region" description="Low complexity" evidence="3">
    <location>
        <begin position="43"/>
        <end position="52"/>
    </location>
</feature>
<keyword evidence="1" id="KW-0677">Repeat</keyword>
<feature type="domain" description="DYW" evidence="4">
    <location>
        <begin position="647"/>
        <end position="739"/>
    </location>
</feature>
<dbReference type="FunFam" id="1.25.40.10:FF:000144">
    <property type="entry name" value="Pentatricopeptide repeat-containing protein, mitochondrial"/>
    <property type="match status" value="1"/>
</dbReference>
<dbReference type="NCBIfam" id="TIGR00756">
    <property type="entry name" value="PPR"/>
    <property type="match status" value="3"/>
</dbReference>
<dbReference type="Pfam" id="PF20431">
    <property type="entry name" value="E_motif"/>
    <property type="match status" value="1"/>
</dbReference>
<name>A0A843URN5_COLES</name>
<feature type="repeat" description="PPR" evidence="2">
    <location>
        <begin position="228"/>
        <end position="262"/>
    </location>
</feature>
<dbReference type="FunFam" id="1.25.40.10:FF:000366">
    <property type="entry name" value="Pentatricopeptide (PPR) repeat-containing protein"/>
    <property type="match status" value="1"/>
</dbReference>
<dbReference type="FunFam" id="1.25.40.10:FF:000073">
    <property type="entry name" value="Pentatricopeptide repeat-containing protein chloroplastic"/>
    <property type="match status" value="1"/>
</dbReference>
<protein>
    <recommendedName>
        <fullName evidence="4">DYW domain-containing protein</fullName>
    </recommendedName>
</protein>
<organism evidence="5 6">
    <name type="scientific">Colocasia esculenta</name>
    <name type="common">Wild taro</name>
    <name type="synonym">Arum esculentum</name>
    <dbReference type="NCBI Taxonomy" id="4460"/>
    <lineage>
        <taxon>Eukaryota</taxon>
        <taxon>Viridiplantae</taxon>
        <taxon>Streptophyta</taxon>
        <taxon>Embryophyta</taxon>
        <taxon>Tracheophyta</taxon>
        <taxon>Spermatophyta</taxon>
        <taxon>Magnoliopsida</taxon>
        <taxon>Liliopsida</taxon>
        <taxon>Araceae</taxon>
        <taxon>Aroideae</taxon>
        <taxon>Colocasieae</taxon>
        <taxon>Colocasia</taxon>
    </lineage>
</organism>